<accession>A0ABQ3GP84</accession>
<sequence>MSTTEPGLSVYQTFLMAEIVFIKCLLYVGEYLFAENAIFFRKKCLLGVDEVSQLGHNTEPKMAM</sequence>
<feature type="transmembrane region" description="Helical" evidence="1">
    <location>
        <begin position="12"/>
        <end position="33"/>
    </location>
</feature>
<keyword evidence="1" id="KW-1133">Transmembrane helix</keyword>
<comment type="caution">
    <text evidence="2">The sequence shown here is derived from an EMBL/GenBank/DDBJ whole genome shotgun (WGS) entry which is preliminary data.</text>
</comment>
<evidence type="ECO:0000313" key="2">
    <source>
        <dbReference type="EMBL" id="GHD30007.1"/>
    </source>
</evidence>
<dbReference type="Proteomes" id="UP000610203">
    <property type="component" value="Unassembled WGS sequence"/>
</dbReference>
<reference evidence="3" key="1">
    <citation type="journal article" date="2019" name="Int. J. Syst. Evol. Microbiol.">
        <title>The Global Catalogue of Microorganisms (GCM) 10K type strain sequencing project: providing services to taxonomists for standard genome sequencing and annotation.</title>
        <authorList>
            <consortium name="The Broad Institute Genomics Platform"/>
            <consortium name="The Broad Institute Genome Sequencing Center for Infectious Disease"/>
            <person name="Wu L."/>
            <person name="Ma J."/>
        </authorList>
    </citation>
    <scope>NUCLEOTIDE SEQUENCE [LARGE SCALE GENOMIC DNA]</scope>
    <source>
        <strain evidence="3">KCTC 42280</strain>
    </source>
</reference>
<proteinExistence type="predicted"/>
<name>A0ABQ3GP84_9GAMM</name>
<dbReference type="EMBL" id="BMZR01000002">
    <property type="protein sequence ID" value="GHD30007.1"/>
    <property type="molecule type" value="Genomic_DNA"/>
</dbReference>
<gene>
    <name evidence="2" type="ORF">GCM10016272_10320</name>
</gene>
<evidence type="ECO:0000313" key="3">
    <source>
        <dbReference type="Proteomes" id="UP000610203"/>
    </source>
</evidence>
<keyword evidence="1" id="KW-0812">Transmembrane</keyword>
<keyword evidence="3" id="KW-1185">Reference proteome</keyword>
<evidence type="ECO:0000256" key="1">
    <source>
        <dbReference type="SAM" id="Phobius"/>
    </source>
</evidence>
<keyword evidence="1" id="KW-0472">Membrane</keyword>
<organism evidence="2 3">
    <name type="scientific">Psychrobacter glaciei</name>
    <dbReference type="NCBI Taxonomy" id="619771"/>
    <lineage>
        <taxon>Bacteria</taxon>
        <taxon>Pseudomonadati</taxon>
        <taxon>Pseudomonadota</taxon>
        <taxon>Gammaproteobacteria</taxon>
        <taxon>Moraxellales</taxon>
        <taxon>Moraxellaceae</taxon>
        <taxon>Psychrobacter</taxon>
    </lineage>
</organism>
<protein>
    <submittedName>
        <fullName evidence="2">Uncharacterized protein</fullName>
    </submittedName>
</protein>